<gene>
    <name evidence="14" type="ORF">QR46_2631</name>
</gene>
<dbReference type="InterPro" id="IPR025661">
    <property type="entry name" value="Pept_asp_AS"/>
</dbReference>
<evidence type="ECO:0000313" key="15">
    <source>
        <dbReference type="Proteomes" id="UP000070089"/>
    </source>
</evidence>
<dbReference type="InterPro" id="IPR000668">
    <property type="entry name" value="Peptidase_C1A_C"/>
</dbReference>
<evidence type="ECO:0000256" key="3">
    <source>
        <dbReference type="ARBA" id="ARBA00022554"/>
    </source>
</evidence>
<dbReference type="SMART" id="SM00645">
    <property type="entry name" value="Pept_C1"/>
    <property type="match status" value="1"/>
</dbReference>
<keyword evidence="7" id="KW-0788">Thiol protease</keyword>
<evidence type="ECO:0000256" key="2">
    <source>
        <dbReference type="ARBA" id="ARBA00008455"/>
    </source>
</evidence>
<organism evidence="14 15">
    <name type="scientific">Giardia duodenalis assemblage B</name>
    <dbReference type="NCBI Taxonomy" id="1394984"/>
    <lineage>
        <taxon>Eukaryota</taxon>
        <taxon>Metamonada</taxon>
        <taxon>Diplomonadida</taxon>
        <taxon>Hexamitidae</taxon>
        <taxon>Giardiinae</taxon>
        <taxon>Giardia</taxon>
    </lineage>
</organism>
<comment type="similarity">
    <text evidence="2">Belongs to the peptidase C1 family.</text>
</comment>
<feature type="domain" description="Peptidase C1A papain C-terminal" evidence="13">
    <location>
        <begin position="79"/>
        <end position="301"/>
    </location>
</feature>
<keyword evidence="5 12" id="KW-0732">Signal</keyword>
<evidence type="ECO:0000256" key="7">
    <source>
        <dbReference type="ARBA" id="ARBA00022807"/>
    </source>
</evidence>
<name>A0A132NTE6_GIAIN</name>
<evidence type="ECO:0000256" key="5">
    <source>
        <dbReference type="ARBA" id="ARBA00022729"/>
    </source>
</evidence>
<evidence type="ECO:0000256" key="10">
    <source>
        <dbReference type="ARBA" id="ARBA00060028"/>
    </source>
</evidence>
<dbReference type="OrthoDB" id="640249at2759"/>
<dbReference type="PROSITE" id="PS00639">
    <property type="entry name" value="THIOL_PROTEASE_HIS"/>
    <property type="match status" value="1"/>
</dbReference>
<dbReference type="PRINTS" id="PR00705">
    <property type="entry name" value="PAPAIN"/>
</dbReference>
<keyword evidence="9" id="KW-1015">Disulfide bond</keyword>
<feature type="signal peptide" evidence="12">
    <location>
        <begin position="1"/>
        <end position="19"/>
    </location>
</feature>
<dbReference type="PROSITE" id="PS00139">
    <property type="entry name" value="THIOL_PROTEASE_CYS"/>
    <property type="match status" value="1"/>
</dbReference>
<keyword evidence="6" id="KW-0378">Hydrolase</keyword>
<evidence type="ECO:0000259" key="13">
    <source>
        <dbReference type="SMART" id="SM00645"/>
    </source>
</evidence>
<feature type="region of interest" description="Disordered" evidence="11">
    <location>
        <begin position="57"/>
        <end position="76"/>
    </location>
</feature>
<dbReference type="GO" id="GO:0008234">
    <property type="term" value="F:cysteine-type peptidase activity"/>
    <property type="evidence" value="ECO:0007669"/>
    <property type="project" value="UniProtKB-KW"/>
</dbReference>
<evidence type="ECO:0000256" key="4">
    <source>
        <dbReference type="ARBA" id="ARBA00022670"/>
    </source>
</evidence>
<protein>
    <submittedName>
        <fullName evidence="14">Cathepsin B/ cysteine proteinase</fullName>
    </submittedName>
</protein>
<keyword evidence="8" id="KW-0865">Zymogen</keyword>
<evidence type="ECO:0000256" key="6">
    <source>
        <dbReference type="ARBA" id="ARBA00022801"/>
    </source>
</evidence>
<dbReference type="GO" id="GO:0006508">
    <property type="term" value="P:proteolysis"/>
    <property type="evidence" value="ECO:0007669"/>
    <property type="project" value="UniProtKB-KW"/>
</dbReference>
<comment type="function">
    <text evidence="10">Thiol protease which is required for parasite excystation and invasion of the proximal small intestine of the human host.</text>
</comment>
<evidence type="ECO:0000256" key="9">
    <source>
        <dbReference type="ARBA" id="ARBA00023157"/>
    </source>
</evidence>
<dbReference type="Proteomes" id="UP000070089">
    <property type="component" value="Unassembled WGS sequence"/>
</dbReference>
<keyword evidence="3" id="KW-0926">Vacuole</keyword>
<dbReference type="InterPro" id="IPR000169">
    <property type="entry name" value="Pept_cys_AS"/>
</dbReference>
<evidence type="ECO:0000256" key="11">
    <source>
        <dbReference type="SAM" id="MobiDB-lite"/>
    </source>
</evidence>
<sequence length="303" mass="33254">MILALLLAVVCAKPLVSRAELRRIQALNPPWVAAMPKRFENVTEDEFRGMLINPDRLKARSGSMPSAPLKESNDPTDPLPAQFDFRDEYPHCVSPVFDQGSCGGCWAFSAIGMFGSRRCAVGIDKEAVLYSQQHLISCSTENFGCSGGDFLPTWSFLTHTGATTAACVKYVDYGSSVATACPTTCDDGSQIQLYKAHGYGQVSKSVPAIMQMLVNGGPVQTMIVIYADLLYYAGGVYRHTYGSINNGLHALEMVGYGTTDDGTDYWTIKNSWGSDWGEDGYFRIVRGVNECRIEDEIYAAYFE</sequence>
<dbReference type="FunFam" id="3.90.70.10:FF:000096">
    <property type="entry name" value="Cathepsin B-like cysteine protease"/>
    <property type="match status" value="1"/>
</dbReference>
<keyword evidence="4" id="KW-0645">Protease</keyword>
<feature type="chain" id="PRO_5018645721" evidence="12">
    <location>
        <begin position="20"/>
        <end position="303"/>
    </location>
</feature>
<evidence type="ECO:0000256" key="12">
    <source>
        <dbReference type="SAM" id="SignalP"/>
    </source>
</evidence>
<dbReference type="AlphaFoldDB" id="A0A132NTE6"/>
<dbReference type="EMBL" id="JXTI01000072">
    <property type="protein sequence ID" value="KWX13347.1"/>
    <property type="molecule type" value="Genomic_DNA"/>
</dbReference>
<dbReference type="Pfam" id="PF00112">
    <property type="entry name" value="Peptidase_C1"/>
    <property type="match status" value="1"/>
</dbReference>
<dbReference type="InterPro" id="IPR013128">
    <property type="entry name" value="Peptidase_C1A"/>
</dbReference>
<dbReference type="SUPFAM" id="SSF54001">
    <property type="entry name" value="Cysteine proteinases"/>
    <property type="match status" value="1"/>
</dbReference>
<comment type="subcellular location">
    <subcellularLocation>
        <location evidence="1">Vacuole</location>
    </subcellularLocation>
</comment>
<dbReference type="InterPro" id="IPR038765">
    <property type="entry name" value="Papain-like_cys_pep_sf"/>
</dbReference>
<dbReference type="GO" id="GO:0005773">
    <property type="term" value="C:vacuole"/>
    <property type="evidence" value="ECO:0007669"/>
    <property type="project" value="UniProtKB-SubCell"/>
</dbReference>
<dbReference type="VEuPathDB" id="GiardiaDB:QR46_2631"/>
<evidence type="ECO:0000256" key="8">
    <source>
        <dbReference type="ARBA" id="ARBA00023145"/>
    </source>
</evidence>
<dbReference type="InterPro" id="IPR025660">
    <property type="entry name" value="Pept_his_AS"/>
</dbReference>
<dbReference type="Gene3D" id="3.90.70.10">
    <property type="entry name" value="Cysteine proteinases"/>
    <property type="match status" value="1"/>
</dbReference>
<proteinExistence type="inferred from homology"/>
<comment type="caution">
    <text evidence="14">The sequence shown here is derived from an EMBL/GenBank/DDBJ whole genome shotgun (WGS) entry which is preliminary data.</text>
</comment>
<accession>A0A132NTE6</accession>
<dbReference type="CDD" id="cd02620">
    <property type="entry name" value="Peptidase_C1A_CathepsinB"/>
    <property type="match status" value="1"/>
</dbReference>
<dbReference type="PANTHER" id="PTHR12411">
    <property type="entry name" value="CYSTEINE PROTEASE FAMILY C1-RELATED"/>
    <property type="match status" value="1"/>
</dbReference>
<dbReference type="PROSITE" id="PS00640">
    <property type="entry name" value="THIOL_PROTEASE_ASN"/>
    <property type="match status" value="1"/>
</dbReference>
<evidence type="ECO:0000256" key="1">
    <source>
        <dbReference type="ARBA" id="ARBA00004116"/>
    </source>
</evidence>
<evidence type="ECO:0000313" key="14">
    <source>
        <dbReference type="EMBL" id="KWX13347.1"/>
    </source>
</evidence>
<reference evidence="14 15" key="1">
    <citation type="journal article" date="2015" name="Mol. Biochem. Parasitol.">
        <title>Identification of polymorphic genes for use in assemblage B genotyping assays through comparative genomics of multiple assemblage B Giardia duodenalis isolates.</title>
        <authorList>
            <person name="Wielinga C."/>
            <person name="Thompson R.C."/>
            <person name="Monis P."/>
            <person name="Ryan U."/>
        </authorList>
    </citation>
    <scope>NUCLEOTIDE SEQUENCE [LARGE SCALE GENOMIC DNA]</scope>
    <source>
        <strain evidence="14 15">BAH15c1</strain>
    </source>
</reference>